<gene>
    <name evidence="1" type="ORF">DPX16_19637</name>
</gene>
<name>A0A3N0XKT3_ANAGA</name>
<dbReference type="AlphaFoldDB" id="A0A3N0XKT3"/>
<evidence type="ECO:0000313" key="2">
    <source>
        <dbReference type="Proteomes" id="UP000281406"/>
    </source>
</evidence>
<sequence>MSEAGAILKRNVVKTASTLSVQCCLRKYTEKLIQCLMVYISVNADNLIKHYQIIVIKAFCIFVCLPATTRDIV</sequence>
<comment type="caution">
    <text evidence="1">The sequence shown here is derived from an EMBL/GenBank/DDBJ whole genome shotgun (WGS) entry which is preliminary data.</text>
</comment>
<protein>
    <submittedName>
        <fullName evidence="1">Uncharacterized protein</fullName>
    </submittedName>
</protein>
<accession>A0A3N0XKT3</accession>
<organism evidence="1 2">
    <name type="scientific">Anabarilius grahami</name>
    <name type="common">Kanglang fish</name>
    <name type="synonym">Barilius grahami</name>
    <dbReference type="NCBI Taxonomy" id="495550"/>
    <lineage>
        <taxon>Eukaryota</taxon>
        <taxon>Metazoa</taxon>
        <taxon>Chordata</taxon>
        <taxon>Craniata</taxon>
        <taxon>Vertebrata</taxon>
        <taxon>Euteleostomi</taxon>
        <taxon>Actinopterygii</taxon>
        <taxon>Neopterygii</taxon>
        <taxon>Teleostei</taxon>
        <taxon>Ostariophysi</taxon>
        <taxon>Cypriniformes</taxon>
        <taxon>Xenocyprididae</taxon>
        <taxon>Xenocypridinae</taxon>
        <taxon>Xenocypridinae incertae sedis</taxon>
        <taxon>Anabarilius</taxon>
    </lineage>
</organism>
<reference evidence="1 2" key="1">
    <citation type="submission" date="2018-10" db="EMBL/GenBank/DDBJ databases">
        <title>Genome assembly for a Yunnan-Guizhou Plateau 3E fish, Anabarilius grahami (Regan), and its evolutionary and genetic applications.</title>
        <authorList>
            <person name="Jiang W."/>
        </authorList>
    </citation>
    <scope>NUCLEOTIDE SEQUENCE [LARGE SCALE GENOMIC DNA]</scope>
    <source>
        <strain evidence="1">AG-KIZ</strain>
        <tissue evidence="1">Muscle</tissue>
    </source>
</reference>
<dbReference type="Proteomes" id="UP000281406">
    <property type="component" value="Unassembled WGS sequence"/>
</dbReference>
<dbReference type="EMBL" id="RJVU01070621">
    <property type="protein sequence ID" value="ROI57060.1"/>
    <property type="molecule type" value="Genomic_DNA"/>
</dbReference>
<keyword evidence="2" id="KW-1185">Reference proteome</keyword>
<evidence type="ECO:0000313" key="1">
    <source>
        <dbReference type="EMBL" id="ROI57060.1"/>
    </source>
</evidence>
<proteinExistence type="predicted"/>